<organism evidence="1 3">
    <name type="scientific">Popillia japonica</name>
    <name type="common">Japanese beetle</name>
    <dbReference type="NCBI Taxonomy" id="7064"/>
    <lineage>
        <taxon>Eukaryota</taxon>
        <taxon>Metazoa</taxon>
        <taxon>Ecdysozoa</taxon>
        <taxon>Arthropoda</taxon>
        <taxon>Hexapoda</taxon>
        <taxon>Insecta</taxon>
        <taxon>Pterygota</taxon>
        <taxon>Neoptera</taxon>
        <taxon>Endopterygota</taxon>
        <taxon>Coleoptera</taxon>
        <taxon>Polyphaga</taxon>
        <taxon>Scarabaeiformia</taxon>
        <taxon>Scarabaeidae</taxon>
        <taxon>Rutelinae</taxon>
        <taxon>Popillia</taxon>
    </lineage>
</organism>
<evidence type="ECO:0000313" key="3">
    <source>
        <dbReference type="Proteomes" id="UP001458880"/>
    </source>
</evidence>
<reference evidence="1" key="1">
    <citation type="submission" date="2023-05" db="EMBL/GenBank/DDBJ databases">
        <authorList>
            <person name="Nardi F."/>
            <person name="Carapelli A."/>
            <person name="Cucini C."/>
        </authorList>
    </citation>
    <scope>NUCLEOTIDE SEQUENCE</scope>
    <source>
        <strain evidence="1">DMR45628</strain>
        <tissue evidence="1">Testes</tissue>
    </source>
</reference>
<reference evidence="1 3" key="2">
    <citation type="journal article" date="2024" name="BMC Genomics">
        <title>De novo assembly and annotation of Popillia japonica's genome with initial clues to its potential as an invasive pest.</title>
        <authorList>
            <person name="Cucini C."/>
            <person name="Boschi S."/>
            <person name="Funari R."/>
            <person name="Cardaioli E."/>
            <person name="Iannotti N."/>
            <person name="Marturano G."/>
            <person name="Paoli F."/>
            <person name="Bruttini M."/>
            <person name="Carapelli A."/>
            <person name="Frati F."/>
            <person name="Nardi F."/>
        </authorList>
    </citation>
    <scope>NUCLEOTIDE SEQUENCE [LARGE SCALE GENOMIC DNA]</scope>
    <source>
        <strain evidence="1">DMR45628</strain>
    </source>
</reference>
<name>A0AAW1JD35_POPJA</name>
<comment type="caution">
    <text evidence="1">The sequence shown here is derived from an EMBL/GenBank/DDBJ whole genome shotgun (WGS) entry which is preliminary data.</text>
</comment>
<sequence>MAGEKKHLYVGYDIHMYSTYINVKYHLDDTFKRFFGRGKRAPGRCYKTLSARSSQLNSHSNTDSCSRQSSLRYLETEVARLQNSRRPLVVSFKRKNNQIPRRTKQVLFDLDLQEALDNLQQQQCQKNPRYIYNDIDEVFWRSDLKCSGYYNCKINDLNNSNFVTFSNLEPKHICPLNNGGSGFNNRESFFEEVDENLLLKIHTDASNRRSCYKKYEQNRLNNKGIIYERSSLTKSSTMPPVLFHEQNKNRGDLHANVSHSNAKHCLDPTAEEGIWCCNKEYERSNSCSQLELIMENDDKNPATTCALKRGRKALFTVFGGSKLEMEINAKDIYSH</sequence>
<evidence type="ECO:0000313" key="1">
    <source>
        <dbReference type="EMBL" id="KAK9701313.1"/>
    </source>
</evidence>
<protein>
    <submittedName>
        <fullName evidence="1">Uncharacterized protein</fullName>
    </submittedName>
</protein>
<evidence type="ECO:0000313" key="2">
    <source>
        <dbReference type="EMBL" id="KAK9701426.1"/>
    </source>
</evidence>
<gene>
    <name evidence="2" type="ORF">QE152_g30605</name>
    <name evidence="1" type="ORF">QE152_g30702</name>
</gene>
<accession>A0AAW1JD35</accession>
<dbReference type="Proteomes" id="UP001458880">
    <property type="component" value="Unassembled WGS sequence"/>
</dbReference>
<keyword evidence="3" id="KW-1185">Reference proteome</keyword>
<proteinExistence type="predicted"/>
<dbReference type="AlphaFoldDB" id="A0AAW1JD35"/>
<dbReference type="EMBL" id="JASPKY010000416">
    <property type="protein sequence ID" value="KAK9701313.1"/>
    <property type="molecule type" value="Genomic_DNA"/>
</dbReference>
<dbReference type="EMBL" id="JASPKY010000414">
    <property type="protein sequence ID" value="KAK9701426.1"/>
    <property type="molecule type" value="Genomic_DNA"/>
</dbReference>